<dbReference type="PROSITE" id="PS50151">
    <property type="entry name" value="UVR"/>
    <property type="match status" value="1"/>
</dbReference>
<evidence type="ECO:0000313" key="3">
    <source>
        <dbReference type="Proteomes" id="UP000007969"/>
    </source>
</evidence>
<sequence>MCGSDNMLCDICKKNDATVHVTKIINGHKQEINLCEKCAKEKGELSFVPSIDFVSSFGFQNILSGIMDYMSSGNNEQYKTFDIRCKNCNTSYSEFKKTGLVGCSECYKNFTNILEPIIKRVQANLDHTGKVPKKTGKNIIEKKNLLKLKEDLQKAVSLEEYEKAATIRDKIKEIEKQIHLNKDSKKEE</sequence>
<dbReference type="GO" id="GO:1990169">
    <property type="term" value="P:stress response to copper ion"/>
    <property type="evidence" value="ECO:0007669"/>
    <property type="project" value="TreeGrafter"/>
</dbReference>
<dbReference type="KEGG" id="ckr:CKR_0154"/>
<dbReference type="GO" id="GO:0050897">
    <property type="term" value="F:cobalt ion binding"/>
    <property type="evidence" value="ECO:0007669"/>
    <property type="project" value="TreeGrafter"/>
</dbReference>
<dbReference type="PIRSF" id="PIRSF015034">
    <property type="entry name" value="YacH"/>
    <property type="match status" value="1"/>
</dbReference>
<accession>B9DY80</accession>
<name>B9DY80_CLOK1</name>
<dbReference type="GO" id="GO:0008270">
    <property type="term" value="F:zinc ion binding"/>
    <property type="evidence" value="ECO:0007669"/>
    <property type="project" value="TreeGrafter"/>
</dbReference>
<dbReference type="AlphaFoldDB" id="B9DY80"/>
<proteinExistence type="predicted"/>
<gene>
    <name evidence="2" type="ordered locus">CKR_0154</name>
</gene>
<reference evidence="3" key="1">
    <citation type="submission" date="2005-09" db="EMBL/GenBank/DDBJ databases">
        <title>Complete genome sequence of Clostridium kluyveri and comparative genomics of Clostridia species.</title>
        <authorList>
            <person name="Inui M."/>
            <person name="Nonaka H."/>
            <person name="Shinoda Y."/>
            <person name="Ikenaga Y."/>
            <person name="Abe M."/>
            <person name="Naito K."/>
            <person name="Vertes A.A."/>
            <person name="Yukawa H."/>
        </authorList>
    </citation>
    <scope>NUCLEOTIDE SEQUENCE [LARGE SCALE GENOMIC DNA]</scope>
    <source>
        <strain evidence="3">NBRC 12016</strain>
    </source>
</reference>
<dbReference type="EMBL" id="AP009049">
    <property type="protein sequence ID" value="BAH05205.1"/>
    <property type="molecule type" value="Genomic_DNA"/>
</dbReference>
<dbReference type="GO" id="GO:1990170">
    <property type="term" value="P:stress response to cadmium ion"/>
    <property type="evidence" value="ECO:0007669"/>
    <property type="project" value="TreeGrafter"/>
</dbReference>
<dbReference type="GO" id="GO:0046870">
    <property type="term" value="F:cadmium ion binding"/>
    <property type="evidence" value="ECO:0007669"/>
    <property type="project" value="TreeGrafter"/>
</dbReference>
<dbReference type="Proteomes" id="UP000007969">
    <property type="component" value="Chromosome"/>
</dbReference>
<protein>
    <recommendedName>
        <fullName evidence="1">UVR domain-containing protein</fullName>
    </recommendedName>
</protein>
<dbReference type="Pfam" id="PF02151">
    <property type="entry name" value="UVR"/>
    <property type="match status" value="1"/>
</dbReference>
<dbReference type="InterPro" id="IPR036876">
    <property type="entry name" value="UVR_dom_sf"/>
</dbReference>
<evidence type="ECO:0000313" key="2">
    <source>
        <dbReference type="EMBL" id="BAH05205.1"/>
    </source>
</evidence>
<evidence type="ECO:0000259" key="1">
    <source>
        <dbReference type="PROSITE" id="PS50151"/>
    </source>
</evidence>
<dbReference type="PANTHER" id="PTHR38430:SF1">
    <property type="entry name" value="PROTEIN-ARGININE KINASE ACTIVATOR PROTEIN"/>
    <property type="match status" value="1"/>
</dbReference>
<dbReference type="HOGENOM" id="CLU_102553_1_0_9"/>
<dbReference type="PANTHER" id="PTHR38430">
    <property type="entry name" value="PROTEIN-ARGININE KINASE ACTIVATOR PROTEIN"/>
    <property type="match status" value="1"/>
</dbReference>
<dbReference type="SUPFAM" id="SSF46600">
    <property type="entry name" value="C-terminal UvrC-binding domain of UvrB"/>
    <property type="match status" value="1"/>
</dbReference>
<organism evidence="2 3">
    <name type="scientific">Clostridium kluyveri (strain NBRC 12016)</name>
    <dbReference type="NCBI Taxonomy" id="583346"/>
    <lineage>
        <taxon>Bacteria</taxon>
        <taxon>Bacillati</taxon>
        <taxon>Bacillota</taxon>
        <taxon>Clostridia</taxon>
        <taxon>Eubacteriales</taxon>
        <taxon>Clostridiaceae</taxon>
        <taxon>Clostridium</taxon>
    </lineage>
</organism>
<dbReference type="InterPro" id="IPR001943">
    <property type="entry name" value="UVR_dom"/>
</dbReference>
<dbReference type="Gene3D" id="4.10.860.10">
    <property type="entry name" value="UVR domain"/>
    <property type="match status" value="1"/>
</dbReference>
<dbReference type="GO" id="GO:0005507">
    <property type="term" value="F:copper ion binding"/>
    <property type="evidence" value="ECO:0007669"/>
    <property type="project" value="TreeGrafter"/>
</dbReference>
<dbReference type="InterPro" id="IPR025542">
    <property type="entry name" value="YacH"/>
</dbReference>
<feature type="domain" description="UVR" evidence="1">
    <location>
        <begin position="142"/>
        <end position="177"/>
    </location>
</feature>